<dbReference type="OrthoDB" id="5145805at2759"/>
<feature type="region of interest" description="Disordered" evidence="1">
    <location>
        <begin position="1"/>
        <end position="34"/>
    </location>
</feature>
<name>A0A9W8GQ38_9FUNG</name>
<sequence>MSDNLKAQLEAERRKRKELADSSSGGRNISTDIKFDTDIYSTSDKFAGYDRSIDTHAAQDTSDAPPPPSGRFGITAPRELIDELNGAEAEEDDPFKAIQRARGVNRVIADRESDYQKRRHGRQLSPEHTEGG</sequence>
<comment type="caution">
    <text evidence="2">The sequence shown here is derived from an EMBL/GenBank/DDBJ whole genome shotgun (WGS) entry which is preliminary data.</text>
</comment>
<feature type="region of interest" description="Disordered" evidence="1">
    <location>
        <begin position="107"/>
        <end position="132"/>
    </location>
</feature>
<keyword evidence="3" id="KW-1185">Reference proteome</keyword>
<reference evidence="2" key="1">
    <citation type="submission" date="2022-07" db="EMBL/GenBank/DDBJ databases">
        <title>Phylogenomic reconstructions and comparative analyses of Kickxellomycotina fungi.</title>
        <authorList>
            <person name="Reynolds N.K."/>
            <person name="Stajich J.E."/>
            <person name="Barry K."/>
            <person name="Grigoriev I.V."/>
            <person name="Crous P."/>
            <person name="Smith M.E."/>
        </authorList>
    </citation>
    <scope>NUCLEOTIDE SEQUENCE</scope>
    <source>
        <strain evidence="2">BCRC 34297</strain>
    </source>
</reference>
<organism evidence="2 3">
    <name type="scientific">Coemansia pectinata</name>
    <dbReference type="NCBI Taxonomy" id="1052879"/>
    <lineage>
        <taxon>Eukaryota</taxon>
        <taxon>Fungi</taxon>
        <taxon>Fungi incertae sedis</taxon>
        <taxon>Zoopagomycota</taxon>
        <taxon>Kickxellomycotina</taxon>
        <taxon>Kickxellomycetes</taxon>
        <taxon>Kickxellales</taxon>
        <taxon>Kickxellaceae</taxon>
        <taxon>Coemansia</taxon>
    </lineage>
</organism>
<feature type="region of interest" description="Disordered" evidence="1">
    <location>
        <begin position="51"/>
        <end position="74"/>
    </location>
</feature>
<evidence type="ECO:0000313" key="3">
    <source>
        <dbReference type="Proteomes" id="UP001140011"/>
    </source>
</evidence>
<feature type="compositionally biased region" description="Polar residues" evidence="1">
    <location>
        <begin position="21"/>
        <end position="31"/>
    </location>
</feature>
<protein>
    <submittedName>
        <fullName evidence="2">U2 snRNP component prp10</fullName>
    </submittedName>
</protein>
<evidence type="ECO:0000256" key="1">
    <source>
        <dbReference type="SAM" id="MobiDB-lite"/>
    </source>
</evidence>
<dbReference type="AlphaFoldDB" id="A0A9W8GQ38"/>
<feature type="non-terminal residue" evidence="2">
    <location>
        <position position="132"/>
    </location>
</feature>
<gene>
    <name evidence="2" type="primary">prp10_1</name>
    <name evidence="2" type="ORF">GGI19_005196</name>
</gene>
<dbReference type="Proteomes" id="UP001140011">
    <property type="component" value="Unassembled WGS sequence"/>
</dbReference>
<evidence type="ECO:0000313" key="2">
    <source>
        <dbReference type="EMBL" id="KAJ2750280.1"/>
    </source>
</evidence>
<dbReference type="EMBL" id="JANBUH010000592">
    <property type="protein sequence ID" value="KAJ2750280.1"/>
    <property type="molecule type" value="Genomic_DNA"/>
</dbReference>
<proteinExistence type="predicted"/>
<accession>A0A9W8GQ38</accession>